<dbReference type="AlphaFoldDB" id="A0A5C5WXK7"/>
<dbReference type="Gene3D" id="3.40.50.1820">
    <property type="entry name" value="alpha/beta hydrolase"/>
    <property type="match status" value="1"/>
</dbReference>
<feature type="signal peptide" evidence="1">
    <location>
        <begin position="1"/>
        <end position="24"/>
    </location>
</feature>
<keyword evidence="3" id="KW-1185">Reference proteome</keyword>
<organism evidence="2 3">
    <name type="scientific">Thalassoglobus neptunius</name>
    <dbReference type="NCBI Taxonomy" id="1938619"/>
    <lineage>
        <taxon>Bacteria</taxon>
        <taxon>Pseudomonadati</taxon>
        <taxon>Planctomycetota</taxon>
        <taxon>Planctomycetia</taxon>
        <taxon>Planctomycetales</taxon>
        <taxon>Planctomycetaceae</taxon>
        <taxon>Thalassoglobus</taxon>
    </lineage>
</organism>
<keyword evidence="1" id="KW-0732">Signal</keyword>
<reference evidence="2 3" key="1">
    <citation type="submission" date="2019-02" db="EMBL/GenBank/DDBJ databases">
        <title>Deep-cultivation of Planctomycetes and their phenomic and genomic characterization uncovers novel biology.</title>
        <authorList>
            <person name="Wiegand S."/>
            <person name="Jogler M."/>
            <person name="Boedeker C."/>
            <person name="Pinto D."/>
            <person name="Vollmers J."/>
            <person name="Rivas-Marin E."/>
            <person name="Kohn T."/>
            <person name="Peeters S.H."/>
            <person name="Heuer A."/>
            <person name="Rast P."/>
            <person name="Oberbeckmann S."/>
            <person name="Bunk B."/>
            <person name="Jeske O."/>
            <person name="Meyerdierks A."/>
            <person name="Storesund J.E."/>
            <person name="Kallscheuer N."/>
            <person name="Luecker S."/>
            <person name="Lage O.M."/>
            <person name="Pohl T."/>
            <person name="Merkel B.J."/>
            <person name="Hornburger P."/>
            <person name="Mueller R.-W."/>
            <person name="Bruemmer F."/>
            <person name="Labrenz M."/>
            <person name="Spormann A.M."/>
            <person name="Op Den Camp H."/>
            <person name="Overmann J."/>
            <person name="Amann R."/>
            <person name="Jetten M.S.M."/>
            <person name="Mascher T."/>
            <person name="Medema M.H."/>
            <person name="Devos D.P."/>
            <person name="Kaster A.-K."/>
            <person name="Ovreas L."/>
            <person name="Rohde M."/>
            <person name="Galperin M.Y."/>
            <person name="Jogler C."/>
        </authorList>
    </citation>
    <scope>NUCLEOTIDE SEQUENCE [LARGE SCALE GENOMIC DNA]</scope>
    <source>
        <strain evidence="2 3">KOR42</strain>
    </source>
</reference>
<sequence length="442" mass="49944" precursor="true">MKLSNSLCLVAIACFAAVPETTHAAVNSIAEIHQVLHHDELDAATATEIADYIRNRYKGQDLSRGRHRTLIQRTESGGGIALWVLEAPATDNVSVVAEKDRRWQMRRLPETGLWVWTEEFPNFSSVHFRFDVNGKRIGGGREGRFGFESYEWQPESLEQPGTPKGILTKMPSHTGKTYFPGVQRDWWVYVPAQYQPNPNQPAKLIVFNDGGGFIRGEGNACTVLDNLIHLRKIPVMIAVFVNPGKMPGGGSNRGNEYDTCTPRFATFLDEELLPIVREKYTISDDPWDHAICGSSSGASCAFTAAWHRNDLFQRVISFVGSYCDFRGLQDYPQYGDQHLLDGNKFGPWKTAHDYPALIRKTDPRKQIKIFLQDGENDLDNQLGNWFENNQRMASALNYAGYDYWFVAGQGMHSKKHGMSLLPEILVWLWSDSEGQPQQQKAE</sequence>
<proteinExistence type="predicted"/>
<dbReference type="EMBL" id="SIHI01000004">
    <property type="protein sequence ID" value="TWT55397.1"/>
    <property type="molecule type" value="Genomic_DNA"/>
</dbReference>
<name>A0A5C5WXK7_9PLAN</name>
<comment type="caution">
    <text evidence="2">The sequence shown here is derived from an EMBL/GenBank/DDBJ whole genome shotgun (WGS) entry which is preliminary data.</text>
</comment>
<accession>A0A5C5WXK7</accession>
<protein>
    <submittedName>
        <fullName evidence="2">Enterobactin/ferric enterobactin esterase</fullName>
    </submittedName>
</protein>
<gene>
    <name evidence="2" type="ORF">KOR42_27830</name>
</gene>
<evidence type="ECO:0000313" key="2">
    <source>
        <dbReference type="EMBL" id="TWT55397.1"/>
    </source>
</evidence>
<dbReference type="Proteomes" id="UP000317243">
    <property type="component" value="Unassembled WGS sequence"/>
</dbReference>
<feature type="chain" id="PRO_5022948213" evidence="1">
    <location>
        <begin position="25"/>
        <end position="442"/>
    </location>
</feature>
<dbReference type="RefSeq" id="WP_146510301.1">
    <property type="nucleotide sequence ID" value="NZ_SIHI01000004.1"/>
</dbReference>
<dbReference type="Pfam" id="PF00756">
    <property type="entry name" value="Esterase"/>
    <property type="match status" value="1"/>
</dbReference>
<dbReference type="PANTHER" id="PTHR48098">
    <property type="entry name" value="ENTEROCHELIN ESTERASE-RELATED"/>
    <property type="match status" value="1"/>
</dbReference>
<dbReference type="InterPro" id="IPR029058">
    <property type="entry name" value="AB_hydrolase_fold"/>
</dbReference>
<dbReference type="InterPro" id="IPR050583">
    <property type="entry name" value="Mycobacterial_A85_antigen"/>
</dbReference>
<dbReference type="OrthoDB" id="9775130at2"/>
<dbReference type="PANTHER" id="PTHR48098:SF3">
    <property type="entry name" value="IRON(III) ENTEROBACTIN ESTERASE"/>
    <property type="match status" value="1"/>
</dbReference>
<dbReference type="InterPro" id="IPR000801">
    <property type="entry name" value="Esterase-like"/>
</dbReference>
<evidence type="ECO:0000256" key="1">
    <source>
        <dbReference type="SAM" id="SignalP"/>
    </source>
</evidence>
<evidence type="ECO:0000313" key="3">
    <source>
        <dbReference type="Proteomes" id="UP000317243"/>
    </source>
</evidence>
<dbReference type="SUPFAM" id="SSF53474">
    <property type="entry name" value="alpha/beta-Hydrolases"/>
    <property type="match status" value="1"/>
</dbReference>